<reference evidence="6 7" key="1">
    <citation type="submission" date="2019-01" db="EMBL/GenBank/DDBJ databases">
        <title>Genome sequencing of strain FW10M-9.</title>
        <authorList>
            <person name="Heo J."/>
            <person name="Kim S.-J."/>
            <person name="Kim J.-S."/>
            <person name="Hong S.-B."/>
            <person name="Kwon S.-W."/>
        </authorList>
    </citation>
    <scope>NUCLEOTIDE SEQUENCE [LARGE SCALE GENOMIC DNA]</scope>
    <source>
        <strain evidence="6 7">FW10M-9</strain>
    </source>
</reference>
<evidence type="ECO:0000259" key="5">
    <source>
        <dbReference type="PROSITE" id="PS50977"/>
    </source>
</evidence>
<evidence type="ECO:0000313" key="6">
    <source>
        <dbReference type="EMBL" id="QAY70699.1"/>
    </source>
</evidence>
<keyword evidence="2 4" id="KW-0238">DNA-binding</keyword>
<evidence type="ECO:0000313" key="7">
    <source>
        <dbReference type="Proteomes" id="UP000292118"/>
    </source>
</evidence>
<keyword evidence="3" id="KW-0804">Transcription</keyword>
<dbReference type="PROSITE" id="PS50977">
    <property type="entry name" value="HTH_TETR_2"/>
    <property type="match status" value="1"/>
</dbReference>
<dbReference type="GO" id="GO:0003700">
    <property type="term" value="F:DNA-binding transcription factor activity"/>
    <property type="evidence" value="ECO:0007669"/>
    <property type="project" value="TreeGrafter"/>
</dbReference>
<accession>A0A4P6F8P5</accession>
<keyword evidence="7" id="KW-1185">Reference proteome</keyword>
<protein>
    <submittedName>
        <fullName evidence="6">TetR/AcrR family transcriptional regulator</fullName>
    </submittedName>
</protein>
<dbReference type="Pfam" id="PF00440">
    <property type="entry name" value="TetR_N"/>
    <property type="match status" value="1"/>
</dbReference>
<dbReference type="PANTHER" id="PTHR30055">
    <property type="entry name" value="HTH-TYPE TRANSCRIPTIONAL REGULATOR RUTR"/>
    <property type="match status" value="1"/>
</dbReference>
<dbReference type="Proteomes" id="UP000292118">
    <property type="component" value="Chromosome"/>
</dbReference>
<feature type="domain" description="HTH tetR-type" evidence="5">
    <location>
        <begin position="6"/>
        <end position="66"/>
    </location>
</feature>
<dbReference type="RefSeq" id="WP_129188713.1">
    <property type="nucleotide sequence ID" value="NZ_CP035493.1"/>
</dbReference>
<evidence type="ECO:0000256" key="2">
    <source>
        <dbReference type="ARBA" id="ARBA00023125"/>
    </source>
</evidence>
<dbReference type="InterPro" id="IPR001647">
    <property type="entry name" value="HTH_TetR"/>
</dbReference>
<evidence type="ECO:0000256" key="3">
    <source>
        <dbReference type="ARBA" id="ARBA00023163"/>
    </source>
</evidence>
<evidence type="ECO:0000256" key="4">
    <source>
        <dbReference type="PROSITE-ProRule" id="PRU00335"/>
    </source>
</evidence>
<dbReference type="KEGG" id="xya:ET471_12290"/>
<dbReference type="PRINTS" id="PR00455">
    <property type="entry name" value="HTHTETR"/>
</dbReference>
<proteinExistence type="predicted"/>
<gene>
    <name evidence="6" type="ORF">ET471_12290</name>
</gene>
<dbReference type="EMBL" id="CP035493">
    <property type="protein sequence ID" value="QAY70699.1"/>
    <property type="molecule type" value="Genomic_DNA"/>
</dbReference>
<dbReference type="PROSITE" id="PS01081">
    <property type="entry name" value="HTH_TETR_1"/>
    <property type="match status" value="1"/>
</dbReference>
<keyword evidence="1" id="KW-0805">Transcription regulation</keyword>
<dbReference type="AlphaFoldDB" id="A0A4P6F8P5"/>
<dbReference type="InterPro" id="IPR050109">
    <property type="entry name" value="HTH-type_TetR-like_transc_reg"/>
</dbReference>
<dbReference type="SUPFAM" id="SSF46689">
    <property type="entry name" value="Homeodomain-like"/>
    <property type="match status" value="1"/>
</dbReference>
<name>A0A4P6F8P5_9MICO</name>
<organism evidence="6 7">
    <name type="scientific">Xylanimonas protaetiae</name>
    <dbReference type="NCBI Taxonomy" id="2509457"/>
    <lineage>
        <taxon>Bacteria</taxon>
        <taxon>Bacillati</taxon>
        <taxon>Actinomycetota</taxon>
        <taxon>Actinomycetes</taxon>
        <taxon>Micrococcales</taxon>
        <taxon>Promicromonosporaceae</taxon>
        <taxon>Xylanimonas</taxon>
    </lineage>
</organism>
<dbReference type="OrthoDB" id="116659at2"/>
<dbReference type="PANTHER" id="PTHR30055:SF234">
    <property type="entry name" value="HTH-TYPE TRANSCRIPTIONAL REGULATOR BETI"/>
    <property type="match status" value="1"/>
</dbReference>
<dbReference type="Gene3D" id="1.10.357.10">
    <property type="entry name" value="Tetracycline Repressor, domain 2"/>
    <property type="match status" value="1"/>
</dbReference>
<dbReference type="InterPro" id="IPR023772">
    <property type="entry name" value="DNA-bd_HTH_TetR-type_CS"/>
</dbReference>
<dbReference type="GO" id="GO:0000976">
    <property type="term" value="F:transcription cis-regulatory region binding"/>
    <property type="evidence" value="ECO:0007669"/>
    <property type="project" value="TreeGrafter"/>
</dbReference>
<evidence type="ECO:0000256" key="1">
    <source>
        <dbReference type="ARBA" id="ARBA00023015"/>
    </source>
</evidence>
<sequence>MPRDGSETRERILTAAMQRFVEQGYDKTSLREIAEDVGVTKAALYYHFRTKDDIVRTALAGILDQVHSFGAWAAARPRTPQGDAELVDRLLAFADGDAGQAMRFVQANPTAMTGAQHDATIARLVDVVGAVTGDSASAEDGLRAVLAYAAVMVTLVGNGEGPLPVPGGPEERRAAARRVALELVSGIGRG</sequence>
<feature type="DNA-binding region" description="H-T-H motif" evidence="4">
    <location>
        <begin position="29"/>
        <end position="48"/>
    </location>
</feature>
<dbReference type="InterPro" id="IPR009057">
    <property type="entry name" value="Homeodomain-like_sf"/>
</dbReference>